<dbReference type="InterPro" id="IPR013792">
    <property type="entry name" value="RNA3'P_cycl/enolpyr_Trfase_a/b"/>
</dbReference>
<dbReference type="Gene3D" id="3.65.10.10">
    <property type="entry name" value="Enolpyruvate transferase domain"/>
    <property type="match status" value="2"/>
</dbReference>
<keyword evidence="7 12" id="KW-0573">Peptidoglycan synthesis</keyword>
<evidence type="ECO:0000256" key="6">
    <source>
        <dbReference type="ARBA" id="ARBA00022960"/>
    </source>
</evidence>
<dbReference type="RefSeq" id="WP_154494915.1">
    <property type="nucleotide sequence ID" value="NZ_VUMU01000001.1"/>
</dbReference>
<evidence type="ECO:0000256" key="9">
    <source>
        <dbReference type="ARBA" id="ARBA00023316"/>
    </source>
</evidence>
<evidence type="ECO:0000256" key="3">
    <source>
        <dbReference type="ARBA" id="ARBA00022490"/>
    </source>
</evidence>
<dbReference type="Proteomes" id="UP000476055">
    <property type="component" value="Unassembled WGS sequence"/>
</dbReference>
<gene>
    <name evidence="12 14" type="primary">murA</name>
    <name evidence="14" type="ORF">FYJ59_01105</name>
</gene>
<keyword evidence="9 12" id="KW-0961">Cell wall biogenesis/degradation</keyword>
<dbReference type="NCBIfam" id="NF006873">
    <property type="entry name" value="PRK09369.1"/>
    <property type="match status" value="1"/>
</dbReference>
<dbReference type="GO" id="GO:0008360">
    <property type="term" value="P:regulation of cell shape"/>
    <property type="evidence" value="ECO:0007669"/>
    <property type="project" value="UniProtKB-KW"/>
</dbReference>
<keyword evidence="15" id="KW-1185">Reference proteome</keyword>
<organism evidence="14 15">
    <name type="scientific">Waltera intestinalis</name>
    <dbReference type="NCBI Taxonomy" id="2606635"/>
    <lineage>
        <taxon>Bacteria</taxon>
        <taxon>Bacillati</taxon>
        <taxon>Bacillota</taxon>
        <taxon>Clostridia</taxon>
        <taxon>Lachnospirales</taxon>
        <taxon>Lachnospiraceae</taxon>
        <taxon>Waltera</taxon>
    </lineage>
</organism>
<dbReference type="EMBL" id="VUMU01000001">
    <property type="protein sequence ID" value="MST56860.1"/>
    <property type="molecule type" value="Genomic_DNA"/>
</dbReference>
<keyword evidence="5 12" id="KW-0808">Transferase</keyword>
<protein>
    <recommendedName>
        <fullName evidence="12">UDP-N-acetylglucosamine 1-carboxyvinyltransferase</fullName>
        <ecNumber evidence="12">2.5.1.7</ecNumber>
    </recommendedName>
    <alternativeName>
        <fullName evidence="12">Enoylpyruvate transferase</fullName>
    </alternativeName>
    <alternativeName>
        <fullName evidence="12">UDP-N-acetylglucosamine enolpyruvyl transferase</fullName>
        <shortName evidence="12">EPT</shortName>
    </alternativeName>
</protein>
<evidence type="ECO:0000256" key="5">
    <source>
        <dbReference type="ARBA" id="ARBA00022679"/>
    </source>
</evidence>
<evidence type="ECO:0000259" key="13">
    <source>
        <dbReference type="Pfam" id="PF00275"/>
    </source>
</evidence>
<comment type="pathway">
    <text evidence="2 12">Cell wall biogenesis; peptidoglycan biosynthesis.</text>
</comment>
<evidence type="ECO:0000313" key="14">
    <source>
        <dbReference type="EMBL" id="MST56860.1"/>
    </source>
</evidence>
<dbReference type="GO" id="GO:0009252">
    <property type="term" value="P:peptidoglycan biosynthetic process"/>
    <property type="evidence" value="ECO:0007669"/>
    <property type="project" value="UniProtKB-UniRule"/>
</dbReference>
<comment type="catalytic activity">
    <reaction evidence="11 12">
        <text>phosphoenolpyruvate + UDP-N-acetyl-alpha-D-glucosamine = UDP-N-acetyl-3-O-(1-carboxyvinyl)-alpha-D-glucosamine + phosphate</text>
        <dbReference type="Rhea" id="RHEA:18681"/>
        <dbReference type="ChEBI" id="CHEBI:43474"/>
        <dbReference type="ChEBI" id="CHEBI:57705"/>
        <dbReference type="ChEBI" id="CHEBI:58702"/>
        <dbReference type="ChEBI" id="CHEBI:68483"/>
        <dbReference type="EC" id="2.5.1.7"/>
    </reaction>
</comment>
<dbReference type="AlphaFoldDB" id="A0A6L5YFL7"/>
<reference evidence="14 15" key="1">
    <citation type="submission" date="2019-08" db="EMBL/GenBank/DDBJ databases">
        <title>In-depth cultivation of the pig gut microbiome towards novel bacterial diversity and tailored functional studies.</title>
        <authorList>
            <person name="Wylensek D."/>
            <person name="Hitch T.C.A."/>
            <person name="Clavel T."/>
        </authorList>
    </citation>
    <scope>NUCLEOTIDE SEQUENCE [LARGE SCALE GENOMIC DNA]</scope>
    <source>
        <strain evidence="14 15">WCA3-601-WT-6H</strain>
    </source>
</reference>
<dbReference type="GO" id="GO:0005737">
    <property type="term" value="C:cytoplasm"/>
    <property type="evidence" value="ECO:0007669"/>
    <property type="project" value="UniProtKB-SubCell"/>
</dbReference>
<dbReference type="EC" id="2.5.1.7" evidence="12"/>
<comment type="subcellular location">
    <subcellularLocation>
        <location evidence="1 12">Cytoplasm</location>
    </subcellularLocation>
</comment>
<evidence type="ECO:0000256" key="8">
    <source>
        <dbReference type="ARBA" id="ARBA00023306"/>
    </source>
</evidence>
<dbReference type="SUPFAM" id="SSF55205">
    <property type="entry name" value="EPT/RTPC-like"/>
    <property type="match status" value="1"/>
</dbReference>
<feature type="binding site" evidence="12">
    <location>
        <position position="313"/>
    </location>
    <ligand>
        <name>UDP-N-acetyl-alpha-D-glucosamine</name>
        <dbReference type="ChEBI" id="CHEBI:57705"/>
    </ligand>
</feature>
<dbReference type="HAMAP" id="MF_00111">
    <property type="entry name" value="MurA"/>
    <property type="match status" value="1"/>
</dbReference>
<evidence type="ECO:0000256" key="11">
    <source>
        <dbReference type="ARBA" id="ARBA00047527"/>
    </source>
</evidence>
<proteinExistence type="inferred from homology"/>
<feature type="domain" description="Enolpyruvate transferase" evidence="13">
    <location>
        <begin position="7"/>
        <end position="413"/>
    </location>
</feature>
<dbReference type="CDD" id="cd01555">
    <property type="entry name" value="UdpNAET"/>
    <property type="match status" value="1"/>
</dbReference>
<evidence type="ECO:0000256" key="12">
    <source>
        <dbReference type="HAMAP-Rule" id="MF_00111"/>
    </source>
</evidence>
<comment type="function">
    <text evidence="12">Cell wall formation. Adds enolpyruvyl to UDP-N-acetylglucosamine.</text>
</comment>
<comment type="caution">
    <text evidence="12">Lacks conserved residue(s) required for the propagation of feature annotation.</text>
</comment>
<name>A0A6L5YFL7_9FIRM</name>
<evidence type="ECO:0000256" key="10">
    <source>
        <dbReference type="ARBA" id="ARBA00038367"/>
    </source>
</evidence>
<feature type="binding site" evidence="12">
    <location>
        <begin position="129"/>
        <end position="133"/>
    </location>
    <ligand>
        <name>UDP-N-acetyl-alpha-D-glucosamine</name>
        <dbReference type="ChEBI" id="CHEBI:57705"/>
    </ligand>
</feature>
<dbReference type="InterPro" id="IPR005750">
    <property type="entry name" value="UDP_GlcNAc_COvinyl_MurA"/>
</dbReference>
<dbReference type="GO" id="GO:0008760">
    <property type="term" value="F:UDP-N-acetylglucosamine 1-carboxyvinyltransferase activity"/>
    <property type="evidence" value="ECO:0007669"/>
    <property type="project" value="UniProtKB-UniRule"/>
</dbReference>
<evidence type="ECO:0000256" key="4">
    <source>
        <dbReference type="ARBA" id="ARBA00022618"/>
    </source>
</evidence>
<dbReference type="PANTHER" id="PTHR43783">
    <property type="entry name" value="UDP-N-ACETYLGLUCOSAMINE 1-CARBOXYVINYLTRANSFERASE"/>
    <property type="match status" value="1"/>
</dbReference>
<comment type="caution">
    <text evidence="14">The sequence shown here is derived from an EMBL/GenBank/DDBJ whole genome shotgun (WGS) entry which is preliminary data.</text>
</comment>
<feature type="binding site" evidence="12">
    <location>
        <begin position="22"/>
        <end position="23"/>
    </location>
    <ligand>
        <name>phosphoenolpyruvate</name>
        <dbReference type="ChEBI" id="CHEBI:58702"/>
    </ligand>
</feature>
<dbReference type="Pfam" id="PF00275">
    <property type="entry name" value="EPSP_synthase"/>
    <property type="match status" value="1"/>
</dbReference>
<dbReference type="GO" id="GO:0051301">
    <property type="term" value="P:cell division"/>
    <property type="evidence" value="ECO:0007669"/>
    <property type="project" value="UniProtKB-KW"/>
</dbReference>
<keyword evidence="12" id="KW-0670">Pyruvate</keyword>
<keyword evidence="6 12" id="KW-0133">Cell shape</keyword>
<evidence type="ECO:0000256" key="1">
    <source>
        <dbReference type="ARBA" id="ARBA00004496"/>
    </source>
</evidence>
<dbReference type="GO" id="GO:0019277">
    <property type="term" value="P:UDP-N-acetylgalactosamine biosynthetic process"/>
    <property type="evidence" value="ECO:0007669"/>
    <property type="project" value="InterPro"/>
</dbReference>
<evidence type="ECO:0000313" key="15">
    <source>
        <dbReference type="Proteomes" id="UP000476055"/>
    </source>
</evidence>
<dbReference type="PANTHER" id="PTHR43783:SF1">
    <property type="entry name" value="UDP-N-ACETYLGLUCOSAMINE 1-CARBOXYVINYLTRANSFERASE"/>
    <property type="match status" value="1"/>
</dbReference>
<evidence type="ECO:0000256" key="2">
    <source>
        <dbReference type="ARBA" id="ARBA00004752"/>
    </source>
</evidence>
<dbReference type="GO" id="GO:0071555">
    <property type="term" value="P:cell wall organization"/>
    <property type="evidence" value="ECO:0007669"/>
    <property type="project" value="UniProtKB-KW"/>
</dbReference>
<feature type="active site" description="Proton donor" evidence="12">
    <location>
        <position position="124"/>
    </location>
</feature>
<comment type="similarity">
    <text evidence="10 12">Belongs to the EPSP synthase family. MurA subfamily.</text>
</comment>
<sequence>MKGIRIQGGMPLQGKVRIQGSKNAALPILAATLLTNEVSYIQNCPRIEDVHRFVHLLRELGCMVHWQENGIRVQPGGRDDLPCERAEARRMRGEAITGMRSSLCLLGALLGKCGYVTMEHPGGCVIGDRPIDLHIHALEQMGVEFLEEDGLLSARAKNLHGAQITLKFPSVGATENILLAAVKATGDTVITGAAREPEVIALCEFLTACGASIEGMGSPELIIHGGGDLHGTRYTVPTDRIVAGTYLFGCIGCGGSVLLNQAPWSQMEAVTVAAERMGAQCTVSEEGLFVQAPVRPKSIGHLKTGPYPEFPTDLQSAAMAVLTMAEGISYIEENIFENRFRIAEPLNLMGAQIVLKDGQHAVITGVEHLHGEQMDACELRGGAALVLAGLAAEGESFVTGQHFIERGYENICRDFRELGARITSV</sequence>
<feature type="binding site" evidence="12">
    <location>
        <position position="335"/>
    </location>
    <ligand>
        <name>UDP-N-acetyl-alpha-D-glucosamine</name>
        <dbReference type="ChEBI" id="CHEBI:57705"/>
    </ligand>
</feature>
<keyword evidence="8 12" id="KW-0131">Cell cycle</keyword>
<dbReference type="InterPro" id="IPR050068">
    <property type="entry name" value="MurA_subfamily"/>
</dbReference>
<dbReference type="InterPro" id="IPR001986">
    <property type="entry name" value="Enolpyruvate_Tfrase_dom"/>
</dbReference>
<dbReference type="NCBIfam" id="TIGR01072">
    <property type="entry name" value="murA"/>
    <property type="match status" value="1"/>
</dbReference>
<accession>A0A6L5YFL7</accession>
<dbReference type="UniPathway" id="UPA00219"/>
<keyword evidence="4 12" id="KW-0132">Cell division</keyword>
<feature type="binding site" evidence="12">
    <location>
        <position position="100"/>
    </location>
    <ligand>
        <name>UDP-N-acetyl-alpha-D-glucosamine</name>
        <dbReference type="ChEBI" id="CHEBI:57705"/>
    </ligand>
</feature>
<evidence type="ECO:0000256" key="7">
    <source>
        <dbReference type="ARBA" id="ARBA00022984"/>
    </source>
</evidence>
<dbReference type="InterPro" id="IPR036968">
    <property type="entry name" value="Enolpyruvate_Tfrase_sf"/>
</dbReference>
<feature type="modified residue" description="2-(S-cysteinyl)pyruvic acid O-phosphothioketal" evidence="12">
    <location>
        <position position="124"/>
    </location>
</feature>
<keyword evidence="3 12" id="KW-0963">Cytoplasm</keyword>